<proteinExistence type="predicted"/>
<evidence type="ECO:0000313" key="2">
    <source>
        <dbReference type="EMBL" id="GAF35735.1"/>
    </source>
</evidence>
<gene>
    <name evidence="3" type="ORF">FD41_GL001869</name>
    <name evidence="2" type="ORF">JCM14108_639</name>
</gene>
<comment type="caution">
    <text evidence="2">The sequence shown here is derived from an EMBL/GenBank/DDBJ whole genome shotgun (WGS) entry which is preliminary data.</text>
</comment>
<evidence type="ECO:0000313" key="4">
    <source>
        <dbReference type="Proteomes" id="UP000019488"/>
    </source>
</evidence>
<protein>
    <submittedName>
        <fullName evidence="2">Uncharacterized protein</fullName>
    </submittedName>
</protein>
<dbReference type="PATRIC" id="fig|1423743.5.peg.1926"/>
<reference evidence="2" key="1">
    <citation type="journal article" date="2014" name="Genome Announc.">
        <title>Draft Genome Sequences of Two Lactobacillus Strains, L. farraginis JCM 14108T and L. composti JCM 14202T, Isolated from Compost of Distilled Shochu Residue.</title>
        <authorList>
            <person name="Yuki M."/>
            <person name="Oshima K."/>
            <person name="Suda W."/>
            <person name="Kitahara M."/>
            <person name="Kitamura K."/>
            <person name="Iida T."/>
            <person name="Hattori M."/>
            <person name="Ohkuma M."/>
        </authorList>
    </citation>
    <scope>NUCLEOTIDE SEQUENCE [LARGE SCALE GENOMIC DNA]</scope>
    <source>
        <strain evidence="2">JCM 14108</strain>
    </source>
</reference>
<dbReference type="Proteomes" id="UP000051966">
    <property type="component" value="Unassembled WGS sequence"/>
</dbReference>
<accession>X0QAV0</accession>
<dbReference type="OrthoDB" id="2146119at2"/>
<keyword evidence="1" id="KW-1133">Transmembrane helix</keyword>
<dbReference type="Proteomes" id="UP000019488">
    <property type="component" value="Unassembled WGS sequence"/>
</dbReference>
<reference evidence="3 5" key="2">
    <citation type="journal article" date="2015" name="Genome Announc.">
        <title>Expanding the biotechnology potential of lactobacilli through comparative genomics of 213 strains and associated genera.</title>
        <authorList>
            <person name="Sun Z."/>
            <person name="Harris H.M."/>
            <person name="McCann A."/>
            <person name="Guo C."/>
            <person name="Argimon S."/>
            <person name="Zhang W."/>
            <person name="Yang X."/>
            <person name="Jeffery I.B."/>
            <person name="Cooney J.C."/>
            <person name="Kagawa T.F."/>
            <person name="Liu W."/>
            <person name="Song Y."/>
            <person name="Salvetti E."/>
            <person name="Wrobel A."/>
            <person name="Rasinkangas P."/>
            <person name="Parkhill J."/>
            <person name="Rea M.C."/>
            <person name="O'Sullivan O."/>
            <person name="Ritari J."/>
            <person name="Douillard F.P."/>
            <person name="Paul Ross R."/>
            <person name="Yang R."/>
            <person name="Briner A.E."/>
            <person name="Felis G.E."/>
            <person name="de Vos W.M."/>
            <person name="Barrangou R."/>
            <person name="Klaenhammer T.R."/>
            <person name="Caufield P.W."/>
            <person name="Cui Y."/>
            <person name="Zhang H."/>
            <person name="O'Toole P.W."/>
        </authorList>
    </citation>
    <scope>NUCLEOTIDE SEQUENCE [LARGE SCALE GENOMIC DNA]</scope>
    <source>
        <strain evidence="3 5">DSM 18382</strain>
    </source>
</reference>
<feature type="transmembrane region" description="Helical" evidence="1">
    <location>
        <begin position="6"/>
        <end position="26"/>
    </location>
</feature>
<name>X0QAV0_9LACO</name>
<dbReference type="AlphaFoldDB" id="X0QAV0"/>
<keyword evidence="5" id="KW-1185">Reference proteome</keyword>
<dbReference type="EMBL" id="BAKI01000004">
    <property type="protein sequence ID" value="GAF35735.1"/>
    <property type="molecule type" value="Genomic_DNA"/>
</dbReference>
<evidence type="ECO:0000256" key="1">
    <source>
        <dbReference type="SAM" id="Phobius"/>
    </source>
</evidence>
<organism evidence="2 4">
    <name type="scientific">Lentilactobacillus farraginis DSM 18382 = JCM 14108</name>
    <dbReference type="NCBI Taxonomy" id="1423743"/>
    <lineage>
        <taxon>Bacteria</taxon>
        <taxon>Bacillati</taxon>
        <taxon>Bacillota</taxon>
        <taxon>Bacilli</taxon>
        <taxon>Lactobacillales</taxon>
        <taxon>Lactobacillaceae</taxon>
        <taxon>Lentilactobacillus</taxon>
    </lineage>
</organism>
<dbReference type="eggNOG" id="ENOG502ZQCN">
    <property type="taxonomic scope" value="Bacteria"/>
</dbReference>
<evidence type="ECO:0000313" key="5">
    <source>
        <dbReference type="Proteomes" id="UP000051966"/>
    </source>
</evidence>
<dbReference type="EMBL" id="AZFY01000155">
    <property type="protein sequence ID" value="KRM01048.1"/>
    <property type="molecule type" value="Genomic_DNA"/>
</dbReference>
<dbReference type="RefSeq" id="WP_035178243.1">
    <property type="nucleotide sequence ID" value="NZ_AZFY01000155.1"/>
</dbReference>
<keyword evidence="1" id="KW-0472">Membrane</keyword>
<evidence type="ECO:0000313" key="3">
    <source>
        <dbReference type="EMBL" id="KRM01048.1"/>
    </source>
</evidence>
<keyword evidence="1" id="KW-0812">Transmembrane</keyword>
<sequence>MILTIQIIIGLAAAFAVYNLIHYLFVTRPSRKRLLASQRTVNKAVIEVIKTLISTNKLAPINEAELHSEMIANIWGRGVMAFEYHLPIDRVRVPIPELKALLGKELAVYSDKNGIHAHGRGSSAFVVTDIWQLDDRLHFDVAYLINLTTVEYIDDLNRLH</sequence>
<dbReference type="STRING" id="1423743.FD41_GL001869"/>